<proteinExistence type="predicted"/>
<keyword evidence="1" id="KW-0812">Transmembrane</keyword>
<feature type="transmembrane region" description="Helical" evidence="1">
    <location>
        <begin position="249"/>
        <end position="269"/>
    </location>
</feature>
<organism evidence="2 3">
    <name type="scientific">gamma proteobacterium HTCC2207</name>
    <dbReference type="NCBI Taxonomy" id="314287"/>
    <lineage>
        <taxon>Bacteria</taxon>
        <taxon>Pseudomonadati</taxon>
        <taxon>Pseudomonadota</taxon>
        <taxon>Gammaproteobacteria</taxon>
        <taxon>Cellvibrionales</taxon>
        <taxon>Porticoccaceae</taxon>
        <taxon>SAR92 clade</taxon>
    </lineage>
</organism>
<keyword evidence="1" id="KW-0472">Membrane</keyword>
<dbReference type="Proteomes" id="UP000005555">
    <property type="component" value="Unassembled WGS sequence"/>
</dbReference>
<evidence type="ECO:0000313" key="3">
    <source>
        <dbReference type="Proteomes" id="UP000005555"/>
    </source>
</evidence>
<feature type="transmembrane region" description="Helical" evidence="1">
    <location>
        <begin position="73"/>
        <end position="94"/>
    </location>
</feature>
<name>Q1YRH8_9GAMM</name>
<evidence type="ECO:0000256" key="1">
    <source>
        <dbReference type="SAM" id="Phobius"/>
    </source>
</evidence>
<feature type="transmembrane region" description="Helical" evidence="1">
    <location>
        <begin position="106"/>
        <end position="131"/>
    </location>
</feature>
<feature type="transmembrane region" description="Helical" evidence="1">
    <location>
        <begin position="140"/>
        <end position="168"/>
    </location>
</feature>
<keyword evidence="1" id="KW-1133">Transmembrane helix</keyword>
<accession>Q1YRH8</accession>
<evidence type="ECO:0000313" key="2">
    <source>
        <dbReference type="EMBL" id="EAS46630.1"/>
    </source>
</evidence>
<dbReference type="EMBL" id="AAPI01000005">
    <property type="protein sequence ID" value="EAS46630.1"/>
    <property type="molecule type" value="Genomic_DNA"/>
</dbReference>
<feature type="transmembrane region" description="Helical" evidence="1">
    <location>
        <begin position="12"/>
        <end position="34"/>
    </location>
</feature>
<feature type="transmembrane region" description="Helical" evidence="1">
    <location>
        <begin position="199"/>
        <end position="217"/>
    </location>
</feature>
<dbReference type="HOGENOM" id="CLU_882120_0_0_6"/>
<protein>
    <submittedName>
        <fullName evidence="2">Uncharacterized protein</fullName>
    </submittedName>
</protein>
<sequence length="315" mass="35069">MAAMTYFLKQTLVVFLVISCWCLLAVVLIGYIVGDLAGLIDTSRQAQAWSLLLLFGLSRSSTLRVANLRIRQWFADTGLAAVVGPALITVRDIVVRGLRSVYVNVYLAADVLFCVGTPLLIISASAGWWLLPEVSHMSLIIYSCVISIIFFAGLWCNLVRLLSLGYFFGHWLVDDAMLRYPFVAPAVVQQNIELLMNDALNALLPAVGLALIVYLLARRYGLEMIKRAFGGRVSQAYERGFGRQIFSNYLLLGCLVMATPLIAVITQIAISHINIHMLFVGLGIWALDLYWQQDVASEPALSSDCRYFLKLSWKH</sequence>
<reference evidence="2 3" key="1">
    <citation type="submission" date="2006-03" db="EMBL/GenBank/DDBJ databases">
        <authorList>
            <person name="Giovannoni S.J."/>
            <person name="Cho J.-C."/>
            <person name="Ferriera S."/>
            <person name="Johnson J."/>
            <person name="Kravitz S."/>
            <person name="Halpern A."/>
            <person name="Remington K."/>
            <person name="Beeson K."/>
            <person name="Tran B."/>
            <person name="Rogers Y.-H."/>
            <person name="Friedman R."/>
            <person name="Venter J.C."/>
        </authorList>
    </citation>
    <scope>NUCLEOTIDE SEQUENCE [LARGE SCALE GENOMIC DNA]</scope>
    <source>
        <strain evidence="2 3">HTCC2207</strain>
    </source>
</reference>
<keyword evidence="3" id="KW-1185">Reference proteome</keyword>
<gene>
    <name evidence="2" type="ORF">GB2207_03299</name>
</gene>
<comment type="caution">
    <text evidence="2">The sequence shown here is derived from an EMBL/GenBank/DDBJ whole genome shotgun (WGS) entry which is preliminary data.</text>
</comment>
<dbReference type="AlphaFoldDB" id="Q1YRH8"/>